<evidence type="ECO:0000313" key="2">
    <source>
        <dbReference type="EMBL" id="MDP9833122.1"/>
    </source>
</evidence>
<organism evidence="2 3">
    <name type="scientific">Trueperella abortisuis</name>
    <dbReference type="NCBI Taxonomy" id="445930"/>
    <lineage>
        <taxon>Bacteria</taxon>
        <taxon>Bacillati</taxon>
        <taxon>Actinomycetota</taxon>
        <taxon>Actinomycetes</taxon>
        <taxon>Actinomycetales</taxon>
        <taxon>Actinomycetaceae</taxon>
        <taxon>Trueperella</taxon>
    </lineage>
</organism>
<gene>
    <name evidence="2" type="ORF">J2S45_001801</name>
</gene>
<proteinExistence type="predicted"/>
<evidence type="ECO:0000313" key="3">
    <source>
        <dbReference type="Proteomes" id="UP001230145"/>
    </source>
</evidence>
<dbReference type="GO" id="GO:0003677">
    <property type="term" value="F:DNA binding"/>
    <property type="evidence" value="ECO:0007669"/>
    <property type="project" value="UniProtKB-KW"/>
</dbReference>
<dbReference type="InterPro" id="IPR000835">
    <property type="entry name" value="HTH_MarR-typ"/>
</dbReference>
<dbReference type="SUPFAM" id="SSF46785">
    <property type="entry name" value="Winged helix' DNA-binding domain"/>
    <property type="match status" value="1"/>
</dbReference>
<dbReference type="RefSeq" id="WP_296929170.1">
    <property type="nucleotide sequence ID" value="NZ_JAUSQL010000001.1"/>
</dbReference>
<dbReference type="InterPro" id="IPR036390">
    <property type="entry name" value="WH_DNA-bd_sf"/>
</dbReference>
<dbReference type="PANTHER" id="PTHR33164:SF99">
    <property type="entry name" value="MARR FAMILY REGULATORY PROTEIN"/>
    <property type="match status" value="1"/>
</dbReference>
<dbReference type="Gene3D" id="1.10.10.10">
    <property type="entry name" value="Winged helix-like DNA-binding domain superfamily/Winged helix DNA-binding domain"/>
    <property type="match status" value="1"/>
</dbReference>
<dbReference type="Proteomes" id="UP001230145">
    <property type="component" value="Unassembled WGS sequence"/>
</dbReference>
<dbReference type="InterPro" id="IPR036388">
    <property type="entry name" value="WH-like_DNA-bd_sf"/>
</dbReference>
<dbReference type="PROSITE" id="PS50995">
    <property type="entry name" value="HTH_MARR_2"/>
    <property type="match status" value="1"/>
</dbReference>
<dbReference type="PRINTS" id="PR00598">
    <property type="entry name" value="HTHMARR"/>
</dbReference>
<dbReference type="Pfam" id="PF01047">
    <property type="entry name" value="MarR"/>
    <property type="match status" value="1"/>
</dbReference>
<dbReference type="InterPro" id="IPR039422">
    <property type="entry name" value="MarR/SlyA-like"/>
</dbReference>
<dbReference type="EMBL" id="JAUSQL010000001">
    <property type="protein sequence ID" value="MDP9833122.1"/>
    <property type="molecule type" value="Genomic_DNA"/>
</dbReference>
<accession>A0ABT9PK78</accession>
<reference evidence="2 3" key="1">
    <citation type="submission" date="2023-07" db="EMBL/GenBank/DDBJ databases">
        <title>Sequencing the genomes of 1000 actinobacteria strains.</title>
        <authorList>
            <person name="Klenk H.-P."/>
        </authorList>
    </citation>
    <scope>NUCLEOTIDE SEQUENCE [LARGE SCALE GENOMIC DNA]</scope>
    <source>
        <strain evidence="2 3">DSM 19515</strain>
    </source>
</reference>
<dbReference type="PANTHER" id="PTHR33164">
    <property type="entry name" value="TRANSCRIPTIONAL REGULATOR, MARR FAMILY"/>
    <property type="match status" value="1"/>
</dbReference>
<keyword evidence="2" id="KW-0238">DNA-binding</keyword>
<dbReference type="SMART" id="SM00347">
    <property type="entry name" value="HTH_MARR"/>
    <property type="match status" value="1"/>
</dbReference>
<comment type="caution">
    <text evidence="2">The sequence shown here is derived from an EMBL/GenBank/DDBJ whole genome shotgun (WGS) entry which is preliminary data.</text>
</comment>
<name>A0ABT9PK78_9ACTO</name>
<protein>
    <submittedName>
        <fullName evidence="2">DNA-binding MarR family transcriptional regulator</fullName>
    </submittedName>
</protein>
<evidence type="ECO:0000259" key="1">
    <source>
        <dbReference type="PROSITE" id="PS50995"/>
    </source>
</evidence>
<sequence length="152" mass="17435">MANWLNQSEQKAWRAFLTGQARVLEAINQDMVNDSGLTLNEYEVLVRLSESPDHRLRMSNLAENLVHSRSRLTHTVKRLEEVGYVCRTRCPEDRRGIICCLTEEGFSKLEHAAPMHVDSVRKHLVDHFTTEEFLELGKLFAKVGCTEEPVAQ</sequence>
<keyword evidence="3" id="KW-1185">Reference proteome</keyword>
<feature type="domain" description="HTH marR-type" evidence="1">
    <location>
        <begin position="1"/>
        <end position="145"/>
    </location>
</feature>